<feature type="transmembrane region" description="Helical" evidence="1">
    <location>
        <begin position="12"/>
        <end position="29"/>
    </location>
</feature>
<evidence type="ECO:0000313" key="2">
    <source>
        <dbReference type="EMBL" id="KAJ7385278.1"/>
    </source>
</evidence>
<keyword evidence="3" id="KW-1185">Reference proteome</keyword>
<name>A0A9W9ZP39_9CNID</name>
<evidence type="ECO:0000313" key="3">
    <source>
        <dbReference type="Proteomes" id="UP001163046"/>
    </source>
</evidence>
<keyword evidence="1" id="KW-0472">Membrane</keyword>
<proteinExistence type="predicted"/>
<dbReference type="Proteomes" id="UP001163046">
    <property type="component" value="Unassembled WGS sequence"/>
</dbReference>
<keyword evidence="1" id="KW-1133">Transmembrane helix</keyword>
<dbReference type="EMBL" id="MU825881">
    <property type="protein sequence ID" value="KAJ7385278.1"/>
    <property type="molecule type" value="Genomic_DNA"/>
</dbReference>
<accession>A0A9W9ZP39</accession>
<evidence type="ECO:0000256" key="1">
    <source>
        <dbReference type="SAM" id="Phobius"/>
    </source>
</evidence>
<keyword evidence="1" id="KW-0812">Transmembrane</keyword>
<sequence length="112" mass="13012">MPNKSEELKHCSQVVNSFFLASLLFLTIFQHASFRKWPALHNFSPPDSDSLTSHNIDRSYWIGIHWIEAVEAIKRRHPASVNTNRYRTALVQNATISTERSPARLRNKNCYE</sequence>
<gene>
    <name evidence="2" type="ORF">OS493_016349</name>
</gene>
<protein>
    <submittedName>
        <fullName evidence="2">Uncharacterized protein</fullName>
    </submittedName>
</protein>
<reference evidence="2" key="1">
    <citation type="submission" date="2023-01" db="EMBL/GenBank/DDBJ databases">
        <title>Genome assembly of the deep-sea coral Lophelia pertusa.</title>
        <authorList>
            <person name="Herrera S."/>
            <person name="Cordes E."/>
        </authorList>
    </citation>
    <scope>NUCLEOTIDE SEQUENCE</scope>
    <source>
        <strain evidence="2">USNM1676648</strain>
        <tissue evidence="2">Polyp</tissue>
    </source>
</reference>
<comment type="caution">
    <text evidence="2">The sequence shown here is derived from an EMBL/GenBank/DDBJ whole genome shotgun (WGS) entry which is preliminary data.</text>
</comment>
<dbReference type="AlphaFoldDB" id="A0A9W9ZP39"/>
<organism evidence="2 3">
    <name type="scientific">Desmophyllum pertusum</name>
    <dbReference type="NCBI Taxonomy" id="174260"/>
    <lineage>
        <taxon>Eukaryota</taxon>
        <taxon>Metazoa</taxon>
        <taxon>Cnidaria</taxon>
        <taxon>Anthozoa</taxon>
        <taxon>Hexacorallia</taxon>
        <taxon>Scleractinia</taxon>
        <taxon>Caryophylliina</taxon>
        <taxon>Caryophylliidae</taxon>
        <taxon>Desmophyllum</taxon>
    </lineage>
</organism>